<dbReference type="GO" id="GO:0005524">
    <property type="term" value="F:ATP binding"/>
    <property type="evidence" value="ECO:0007669"/>
    <property type="project" value="InterPro"/>
</dbReference>
<name>A0A4Y7QJV4_9AGAM</name>
<keyword evidence="4" id="KW-1185">Reference proteome</keyword>
<accession>A0A4Y7QJV4</accession>
<dbReference type="VEuPathDB" id="FungiDB:BD410DRAFT_869098"/>
<dbReference type="PROSITE" id="PS00109">
    <property type="entry name" value="PROTEIN_KINASE_TYR"/>
    <property type="match status" value="1"/>
</dbReference>
<dbReference type="InterPro" id="IPR011009">
    <property type="entry name" value="Kinase-like_dom_sf"/>
</dbReference>
<feature type="domain" description="Protein kinase" evidence="2">
    <location>
        <begin position="81"/>
        <end position="355"/>
    </location>
</feature>
<dbReference type="EMBL" id="ML170158">
    <property type="protein sequence ID" value="TDL27695.1"/>
    <property type="molecule type" value="Genomic_DNA"/>
</dbReference>
<dbReference type="AlphaFoldDB" id="A0A4Y7QJV4"/>
<proteinExistence type="predicted"/>
<evidence type="ECO:0000313" key="4">
    <source>
        <dbReference type="Proteomes" id="UP000294933"/>
    </source>
</evidence>
<dbReference type="PROSITE" id="PS50011">
    <property type="entry name" value="PROTEIN_KINASE_DOM"/>
    <property type="match status" value="1"/>
</dbReference>
<reference evidence="3 4" key="1">
    <citation type="submission" date="2018-06" db="EMBL/GenBank/DDBJ databases">
        <title>A transcriptomic atlas of mushroom development highlights an independent origin of complex multicellularity.</title>
        <authorList>
            <consortium name="DOE Joint Genome Institute"/>
            <person name="Krizsan K."/>
            <person name="Almasi E."/>
            <person name="Merenyi Z."/>
            <person name="Sahu N."/>
            <person name="Viragh M."/>
            <person name="Koszo T."/>
            <person name="Mondo S."/>
            <person name="Kiss B."/>
            <person name="Balint B."/>
            <person name="Kues U."/>
            <person name="Barry K."/>
            <person name="Hegedus J.C."/>
            <person name="Henrissat B."/>
            <person name="Johnson J."/>
            <person name="Lipzen A."/>
            <person name="Ohm R."/>
            <person name="Nagy I."/>
            <person name="Pangilinan J."/>
            <person name="Yan J."/>
            <person name="Xiong Y."/>
            <person name="Grigoriev I.V."/>
            <person name="Hibbett D.S."/>
            <person name="Nagy L.G."/>
        </authorList>
    </citation>
    <scope>NUCLEOTIDE SEQUENCE [LARGE SCALE GENOMIC DNA]</scope>
    <source>
        <strain evidence="3 4">SZMC22713</strain>
    </source>
</reference>
<dbReference type="InterPro" id="IPR040976">
    <property type="entry name" value="Pkinase_fungal"/>
</dbReference>
<feature type="compositionally biased region" description="Acidic residues" evidence="1">
    <location>
        <begin position="451"/>
        <end position="462"/>
    </location>
</feature>
<protein>
    <recommendedName>
        <fullName evidence="2">Protein kinase domain-containing protein</fullName>
    </recommendedName>
</protein>
<dbReference type="PANTHER" id="PTHR38248:SF2">
    <property type="entry name" value="FUNK1 11"/>
    <property type="match status" value="1"/>
</dbReference>
<sequence length="508" mass="57379">KSSSGARTEPFNQLGQGARLVFGSQVNRRFVYGVALLGPTMTLSVFSRSGRMTSVAFDVHEKPQLFLRVAIGILFLDHTCLGFDPNISLTDNGKTIVVKDKTYQIVIRDGRTFVIKDSWVDESRINKEWELLELANDVEGMARLEEYELVKVNALAGADHGVEIRSHVRLVLSTFGSPIHEFKNKRELLGAFIDVTKAHKLLYEEKKILHRDISLRNILLAEIDNVLTITRRHGLLIDLDYAIKMGDEYPVSAKGERTGTGPFMAYEVLTDPYVEHDARHDIESLFYAFCWICVTIAGPNRPRRRKYFEVGRPKIFAWSSQPRETFEAIGERKQSSVSTRPIFEKGVLKDFHPYFDDLRECERRLRTLIFPYDFPNNAATHDAFLKILEDAYDSLPVGNEDVDGTAGDGTPGCGSPDDDDRTNPLYAEFLTRVADVSTRQSESLKRRKDDLDYEEATEDLFDDGVPPGSQNLPASIGSLRGSDRLASSKINSSRSSNKRSRVEPHSHR</sequence>
<feature type="non-terminal residue" evidence="3">
    <location>
        <position position="1"/>
    </location>
</feature>
<feature type="region of interest" description="Disordered" evidence="1">
    <location>
        <begin position="438"/>
        <end position="508"/>
    </location>
</feature>
<organism evidence="3 4">
    <name type="scientific">Rickenella mellea</name>
    <dbReference type="NCBI Taxonomy" id="50990"/>
    <lineage>
        <taxon>Eukaryota</taxon>
        <taxon>Fungi</taxon>
        <taxon>Dikarya</taxon>
        <taxon>Basidiomycota</taxon>
        <taxon>Agaricomycotina</taxon>
        <taxon>Agaricomycetes</taxon>
        <taxon>Hymenochaetales</taxon>
        <taxon>Rickenellaceae</taxon>
        <taxon>Rickenella</taxon>
    </lineage>
</organism>
<evidence type="ECO:0000313" key="3">
    <source>
        <dbReference type="EMBL" id="TDL27695.1"/>
    </source>
</evidence>
<evidence type="ECO:0000259" key="2">
    <source>
        <dbReference type="PROSITE" id="PS50011"/>
    </source>
</evidence>
<feature type="region of interest" description="Disordered" evidence="1">
    <location>
        <begin position="398"/>
        <end position="423"/>
    </location>
</feature>
<evidence type="ECO:0000256" key="1">
    <source>
        <dbReference type="SAM" id="MobiDB-lite"/>
    </source>
</evidence>
<dbReference type="STRING" id="50990.A0A4Y7QJV4"/>
<dbReference type="InterPro" id="IPR008266">
    <property type="entry name" value="Tyr_kinase_AS"/>
</dbReference>
<dbReference type="Pfam" id="PF17667">
    <property type="entry name" value="Pkinase_fungal"/>
    <property type="match status" value="3"/>
</dbReference>
<dbReference type="PANTHER" id="PTHR38248">
    <property type="entry name" value="FUNK1 6"/>
    <property type="match status" value="1"/>
</dbReference>
<dbReference type="Proteomes" id="UP000294933">
    <property type="component" value="Unassembled WGS sequence"/>
</dbReference>
<dbReference type="InterPro" id="IPR000719">
    <property type="entry name" value="Prot_kinase_dom"/>
</dbReference>
<dbReference type="Gene3D" id="1.10.510.10">
    <property type="entry name" value="Transferase(Phosphotransferase) domain 1"/>
    <property type="match status" value="1"/>
</dbReference>
<gene>
    <name evidence="3" type="ORF">BD410DRAFT_869098</name>
</gene>
<dbReference type="OrthoDB" id="5584477at2759"/>
<dbReference type="SUPFAM" id="SSF56112">
    <property type="entry name" value="Protein kinase-like (PK-like)"/>
    <property type="match status" value="1"/>
</dbReference>
<dbReference type="GO" id="GO:0004672">
    <property type="term" value="F:protein kinase activity"/>
    <property type="evidence" value="ECO:0007669"/>
    <property type="project" value="InterPro"/>
</dbReference>